<gene>
    <name evidence="2" type="ORF">GOBAR_AA32144</name>
</gene>
<proteinExistence type="predicted"/>
<evidence type="ECO:0000313" key="3">
    <source>
        <dbReference type="Proteomes" id="UP000239757"/>
    </source>
</evidence>
<reference evidence="2 3" key="1">
    <citation type="submission" date="2015-01" db="EMBL/GenBank/DDBJ databases">
        <title>Genome of allotetraploid Gossypium barbadense reveals genomic plasticity and fiber elongation in cotton evolution.</title>
        <authorList>
            <person name="Chen X."/>
            <person name="Liu X."/>
            <person name="Zhao B."/>
            <person name="Zheng H."/>
            <person name="Hu Y."/>
            <person name="Lu G."/>
            <person name="Yang C."/>
            <person name="Chen J."/>
            <person name="Shan C."/>
            <person name="Zhang L."/>
            <person name="Zhou Y."/>
            <person name="Wang L."/>
            <person name="Guo W."/>
            <person name="Bai Y."/>
            <person name="Ruan J."/>
            <person name="Shangguan X."/>
            <person name="Mao Y."/>
            <person name="Jiang J."/>
            <person name="Zhu Y."/>
            <person name="Lei J."/>
            <person name="Kang H."/>
            <person name="Chen S."/>
            <person name="He X."/>
            <person name="Wang R."/>
            <person name="Wang Y."/>
            <person name="Chen J."/>
            <person name="Wang L."/>
            <person name="Yu S."/>
            <person name="Wang B."/>
            <person name="Wei J."/>
            <person name="Song S."/>
            <person name="Lu X."/>
            <person name="Gao Z."/>
            <person name="Gu W."/>
            <person name="Deng X."/>
            <person name="Ma D."/>
            <person name="Wang S."/>
            <person name="Liang W."/>
            <person name="Fang L."/>
            <person name="Cai C."/>
            <person name="Zhu X."/>
            <person name="Zhou B."/>
            <person name="Zhang Y."/>
            <person name="Chen Z."/>
            <person name="Xu S."/>
            <person name="Zhu R."/>
            <person name="Wang S."/>
            <person name="Zhang T."/>
            <person name="Zhao G."/>
        </authorList>
    </citation>
    <scope>NUCLEOTIDE SEQUENCE [LARGE SCALE GENOMIC DNA]</scope>
    <source>
        <strain evidence="3">cv. Xinhai21</strain>
        <tissue evidence="2">Leaf</tissue>
    </source>
</reference>
<evidence type="ECO:0000256" key="1">
    <source>
        <dbReference type="SAM" id="MobiDB-lite"/>
    </source>
</evidence>
<accession>A0A2P5WBT8</accession>
<sequence>MSENQDGPSSIRVVSEAETDGPGNESEPDDTQVNESMSTGSKKRSREADYSVEQKGKAPKKQTSGNEASTSRQQPKQKETKDDGNKVKNINCKIDRRKKTDKMTDMEVLLWKKLVPFPDSLQIPASFNQIRNEWPLRPDLQKISQKMQDIKTKSNNDVTLDGLNQELDALGKKRKEQERALGAVLDIDMATEIQIERFLVMRLENELYDNNNNEVSFEDFEGLAGDLEKTTGLAPLPDKLKPFAAQIKEARGETGINHMLIEVIVCAAIKEMKCLPSKSVNWNMLKKWGATLSYAKHNGFQVSFADLLLKKNWKSYVLESLLTNEEFPSNLRSVGRLLTNEEIQSLGTWLTSLEDQIYDGNNNEVSFKDFEWLEEELAKTKGSDPLPDKLKSIAAQIKGAHGKDTGINHLSIEVIVCAAIKEMEFLPSESVNWDMLKKWGATLNYAKQNGFQVSFADVSLKRNLKSYVLDNYSWSRYLDF</sequence>
<dbReference type="PANTHER" id="PTHR35021">
    <property type="match status" value="1"/>
</dbReference>
<dbReference type="EMBL" id="KZ668239">
    <property type="protein sequence ID" value="PPR88550.1"/>
    <property type="molecule type" value="Genomic_DNA"/>
</dbReference>
<name>A0A2P5WBT8_GOSBA</name>
<feature type="compositionally biased region" description="Basic and acidic residues" evidence="1">
    <location>
        <begin position="46"/>
        <end position="56"/>
    </location>
</feature>
<feature type="region of interest" description="Disordered" evidence="1">
    <location>
        <begin position="1"/>
        <end position="95"/>
    </location>
</feature>
<dbReference type="AlphaFoldDB" id="A0A2P5WBT8"/>
<dbReference type="PANTHER" id="PTHR35021:SF8">
    <property type="entry name" value="FIBER PROTEIN FB17"/>
    <property type="match status" value="1"/>
</dbReference>
<organism evidence="2 3">
    <name type="scientific">Gossypium barbadense</name>
    <name type="common">Sea Island cotton</name>
    <name type="synonym">Hibiscus barbadensis</name>
    <dbReference type="NCBI Taxonomy" id="3634"/>
    <lineage>
        <taxon>Eukaryota</taxon>
        <taxon>Viridiplantae</taxon>
        <taxon>Streptophyta</taxon>
        <taxon>Embryophyta</taxon>
        <taxon>Tracheophyta</taxon>
        <taxon>Spermatophyta</taxon>
        <taxon>Magnoliopsida</taxon>
        <taxon>eudicotyledons</taxon>
        <taxon>Gunneridae</taxon>
        <taxon>Pentapetalae</taxon>
        <taxon>rosids</taxon>
        <taxon>malvids</taxon>
        <taxon>Malvales</taxon>
        <taxon>Malvaceae</taxon>
        <taxon>Malvoideae</taxon>
        <taxon>Gossypium</taxon>
    </lineage>
</organism>
<feature type="compositionally biased region" description="Polar residues" evidence="1">
    <location>
        <begin position="61"/>
        <end position="74"/>
    </location>
</feature>
<protein>
    <submittedName>
        <fullName evidence="2">Uncharacterized protein</fullName>
    </submittedName>
</protein>
<evidence type="ECO:0000313" key="2">
    <source>
        <dbReference type="EMBL" id="PPR88550.1"/>
    </source>
</evidence>
<feature type="compositionally biased region" description="Basic and acidic residues" evidence="1">
    <location>
        <begin position="76"/>
        <end position="86"/>
    </location>
</feature>
<dbReference type="Proteomes" id="UP000239757">
    <property type="component" value="Unassembled WGS sequence"/>
</dbReference>
<dbReference type="OrthoDB" id="997798at2759"/>